<dbReference type="InterPro" id="IPR007730">
    <property type="entry name" value="SPOR-like_dom"/>
</dbReference>
<sequence length="517" mass="56146">MQALSKNPILLAAPVQATLSQQRLLERLHYVSSFSEQVVILHGPQGAGKSTLAELYLEQASDYAEVAFLSASSKQSDAHLRSQILTQLYGTMPVSSKALGEQMANHRAISHAIVVVDNAEYLSNAFIHELQQAIMQMLASGKGCRLSVMLSGISSWAKQFKAIHNGDQTPLLMAVEPFTFAEQYDFVRAMLPQALQSSWTQQRHKRELMSLTGFPGEIQNYLQQNLRPQAFDLGDGIDSLRDNDSSSIDDEDEGVAVALGAYSAKKRKLSKSQPGWFKLLMLPLLGSLFTLVTLNNDLITAPVKLALADNHRLDAAFWQTPLPKPEPAAPAAVAATTDTINSADELPAELAITYNDALTDLTTAAEREASTETLNLKLSKPSKASVAVEQAPPATSAAANASESPAENTQSTPVSTNNNYDNAWALAQPPRNYTLQLNSLSSAEWLDNFLQESGLQNTARTYQYGSGNNLRLITIFGSFSTIDAARNAVAELPPKVQALQPWPKSFAAVHANIEQQP</sequence>
<dbReference type="EMBL" id="FXWH01000002">
    <property type="protein sequence ID" value="SMQ79891.1"/>
    <property type="molecule type" value="Genomic_DNA"/>
</dbReference>
<evidence type="ECO:0000313" key="4">
    <source>
        <dbReference type="EMBL" id="SMQ79891.1"/>
    </source>
</evidence>
<dbReference type="InterPro" id="IPR036680">
    <property type="entry name" value="SPOR-like_sf"/>
</dbReference>
<dbReference type="Pfam" id="PF05036">
    <property type="entry name" value="SPOR"/>
    <property type="match status" value="1"/>
</dbReference>
<keyword evidence="5" id="KW-1185">Reference proteome</keyword>
<dbReference type="InterPro" id="IPR049945">
    <property type="entry name" value="AAA_22"/>
</dbReference>
<dbReference type="SUPFAM" id="SSF52540">
    <property type="entry name" value="P-loop containing nucleoside triphosphate hydrolases"/>
    <property type="match status" value="1"/>
</dbReference>
<name>A0A1Y6FX04_9GAMM</name>
<dbReference type="PANTHER" id="PTHR35894">
    <property type="entry name" value="GENERAL SECRETION PATHWAY PROTEIN A-RELATED"/>
    <property type="match status" value="1"/>
</dbReference>
<feature type="domain" description="SPOR" evidence="3">
    <location>
        <begin position="427"/>
        <end position="505"/>
    </location>
</feature>
<dbReference type="GO" id="GO:0016887">
    <property type="term" value="F:ATP hydrolysis activity"/>
    <property type="evidence" value="ECO:0007669"/>
    <property type="project" value="InterPro"/>
</dbReference>
<dbReference type="PROSITE" id="PS51724">
    <property type="entry name" value="SPOR"/>
    <property type="match status" value="1"/>
</dbReference>
<protein>
    <submittedName>
        <fullName evidence="4">DamX protein</fullName>
    </submittedName>
</protein>
<dbReference type="OrthoDB" id="6189127at2"/>
<proteinExistence type="predicted"/>
<feature type="domain" description="Guanylate kinase-like" evidence="2">
    <location>
        <begin position="36"/>
        <end position="238"/>
    </location>
</feature>
<evidence type="ECO:0000259" key="3">
    <source>
        <dbReference type="PROSITE" id="PS51724"/>
    </source>
</evidence>
<dbReference type="PROSITE" id="PS50052">
    <property type="entry name" value="GUANYLATE_KINASE_2"/>
    <property type="match status" value="1"/>
</dbReference>
<dbReference type="AlphaFoldDB" id="A0A1Y6FX04"/>
<dbReference type="InterPro" id="IPR052026">
    <property type="entry name" value="ExeA_AAA_ATPase_DNA-bind"/>
</dbReference>
<dbReference type="Pfam" id="PF13401">
    <property type="entry name" value="AAA_22"/>
    <property type="match status" value="1"/>
</dbReference>
<evidence type="ECO:0000313" key="5">
    <source>
        <dbReference type="Proteomes" id="UP000194450"/>
    </source>
</evidence>
<dbReference type="Gene3D" id="3.30.70.1070">
    <property type="entry name" value="Sporulation related repeat"/>
    <property type="match status" value="1"/>
</dbReference>
<dbReference type="RefSeq" id="WP_086434955.1">
    <property type="nucleotide sequence ID" value="NZ_FXWH01000002.1"/>
</dbReference>
<reference evidence="5" key="1">
    <citation type="submission" date="2017-04" db="EMBL/GenBank/DDBJ databases">
        <authorList>
            <person name="Varghese N."/>
            <person name="Submissions S."/>
        </authorList>
    </citation>
    <scope>NUCLEOTIDE SEQUENCE [LARGE SCALE GENOMIC DNA]</scope>
</reference>
<dbReference type="Proteomes" id="UP000194450">
    <property type="component" value="Unassembled WGS sequence"/>
</dbReference>
<dbReference type="PANTHER" id="PTHR35894:SF5">
    <property type="entry name" value="MU-LIKE PROPHAGE FLUMU DNA TRANSPOSITION PROTEIN B"/>
    <property type="match status" value="1"/>
</dbReference>
<dbReference type="GO" id="GO:0042834">
    <property type="term" value="F:peptidoglycan binding"/>
    <property type="evidence" value="ECO:0007669"/>
    <property type="project" value="InterPro"/>
</dbReference>
<evidence type="ECO:0000256" key="1">
    <source>
        <dbReference type="SAM" id="MobiDB-lite"/>
    </source>
</evidence>
<feature type="region of interest" description="Disordered" evidence="1">
    <location>
        <begin position="381"/>
        <end position="416"/>
    </location>
</feature>
<feature type="compositionally biased region" description="Low complexity" evidence="1">
    <location>
        <begin position="391"/>
        <end position="409"/>
    </location>
</feature>
<gene>
    <name evidence="4" type="ORF">SAMN06297229_1815</name>
</gene>
<evidence type="ECO:0000259" key="2">
    <source>
        <dbReference type="PROSITE" id="PS50052"/>
    </source>
</evidence>
<dbReference type="InterPro" id="IPR027417">
    <property type="entry name" value="P-loop_NTPase"/>
</dbReference>
<accession>A0A1Y6FX04</accession>
<organism evidence="4 5">
    <name type="scientific">Pseudidiomarina planktonica</name>
    <dbReference type="NCBI Taxonomy" id="1323738"/>
    <lineage>
        <taxon>Bacteria</taxon>
        <taxon>Pseudomonadati</taxon>
        <taxon>Pseudomonadota</taxon>
        <taxon>Gammaproteobacteria</taxon>
        <taxon>Alteromonadales</taxon>
        <taxon>Idiomarinaceae</taxon>
        <taxon>Pseudidiomarina</taxon>
    </lineage>
</organism>
<dbReference type="InterPro" id="IPR008144">
    <property type="entry name" value="Guanylate_kin-like_dom"/>
</dbReference>
<dbReference type="Gene3D" id="3.40.50.300">
    <property type="entry name" value="P-loop containing nucleotide triphosphate hydrolases"/>
    <property type="match status" value="1"/>
</dbReference>